<protein>
    <submittedName>
        <fullName evidence="4">Uncharacterized protein</fullName>
    </submittedName>
</protein>
<dbReference type="EMBL" id="BOPF01000074">
    <property type="protein sequence ID" value="GIJ52320.1"/>
    <property type="molecule type" value="Genomic_DNA"/>
</dbReference>
<name>A0A8J3YYY6_9ACTN</name>
<evidence type="ECO:0000313" key="4">
    <source>
        <dbReference type="EMBL" id="GIJ52320.1"/>
    </source>
</evidence>
<keyword evidence="2" id="KW-0472">Membrane</keyword>
<sequence>MTQPLSRRLRLLGATATTGLLAALVAPALSITPAAATPNSDPECAKYGAASAGDVLTLRLLDLRPLGIQLPPTADVQLAAARAGLSGEQGFSAAQARYGQARVLGTKITGPLDLTAYQIAPPSHPGPDHKTLAKVDLGSVGRIGAGELTAGAKYHDNRRCDAKAGAESNGTAALVDAHVLPGPRAVLQAGDNIGSGARTALIKHRGGTGAEAVSVSNLANLSLLGAVQVKVVSKPVLRVVAGGTKERSVVDYSAPKLSVELPGGRVELLDNAAESVDLAVPVNGGFVPNGMPVAAPNALAELLAPIVGAGDLSGTLNGVLGAGKPAPVEGGKLGVDPSAGSAQPPALPGLNPLQGVPAVGGLLGNTAPLSTPAGKSAVVLRLTAGELSKEVNDAGVHAKAISLRLKLVLVCGNDTTTLLDLALGTMEVAATAGKPGHGGYDGPPGQQGDEPAGEEPNGETPLMTQPPAPRTTPVNAKSKLPVTGMNITGFIGAGVVLVIVGRLLMVASRRRGAGNGPTEA</sequence>
<accession>A0A8J3YYY6</accession>
<keyword evidence="2" id="KW-1133">Transmembrane helix</keyword>
<dbReference type="AlphaFoldDB" id="A0A8J3YYY6"/>
<dbReference type="RefSeq" id="WP_203905716.1">
    <property type="nucleotide sequence ID" value="NZ_BOPF01000074.1"/>
</dbReference>
<evidence type="ECO:0000256" key="1">
    <source>
        <dbReference type="SAM" id="MobiDB-lite"/>
    </source>
</evidence>
<evidence type="ECO:0000256" key="2">
    <source>
        <dbReference type="SAM" id="Phobius"/>
    </source>
</evidence>
<gene>
    <name evidence="4" type="ORF">Val02_92060</name>
</gene>
<keyword evidence="3" id="KW-0732">Signal</keyword>
<evidence type="ECO:0000313" key="5">
    <source>
        <dbReference type="Proteomes" id="UP000619260"/>
    </source>
</evidence>
<comment type="caution">
    <text evidence="4">The sequence shown here is derived from an EMBL/GenBank/DDBJ whole genome shotgun (WGS) entry which is preliminary data.</text>
</comment>
<keyword evidence="5" id="KW-1185">Reference proteome</keyword>
<keyword evidence="2" id="KW-0812">Transmembrane</keyword>
<dbReference type="InterPro" id="IPR006311">
    <property type="entry name" value="TAT_signal"/>
</dbReference>
<feature type="region of interest" description="Disordered" evidence="1">
    <location>
        <begin position="434"/>
        <end position="477"/>
    </location>
</feature>
<feature type="transmembrane region" description="Helical" evidence="2">
    <location>
        <begin position="487"/>
        <end position="505"/>
    </location>
</feature>
<feature type="chain" id="PRO_5035246445" evidence="3">
    <location>
        <begin position="37"/>
        <end position="520"/>
    </location>
</feature>
<proteinExistence type="predicted"/>
<reference evidence="4" key="1">
    <citation type="submission" date="2021-01" db="EMBL/GenBank/DDBJ databases">
        <title>Whole genome shotgun sequence of Virgisporangium aliadipatigenens NBRC 105644.</title>
        <authorList>
            <person name="Komaki H."/>
            <person name="Tamura T."/>
        </authorList>
    </citation>
    <scope>NUCLEOTIDE SEQUENCE</scope>
    <source>
        <strain evidence="4">NBRC 105644</strain>
    </source>
</reference>
<evidence type="ECO:0000256" key="3">
    <source>
        <dbReference type="SAM" id="SignalP"/>
    </source>
</evidence>
<feature type="signal peptide" evidence="3">
    <location>
        <begin position="1"/>
        <end position="36"/>
    </location>
</feature>
<organism evidence="4 5">
    <name type="scientific">Virgisporangium aliadipatigenens</name>
    <dbReference type="NCBI Taxonomy" id="741659"/>
    <lineage>
        <taxon>Bacteria</taxon>
        <taxon>Bacillati</taxon>
        <taxon>Actinomycetota</taxon>
        <taxon>Actinomycetes</taxon>
        <taxon>Micromonosporales</taxon>
        <taxon>Micromonosporaceae</taxon>
        <taxon>Virgisporangium</taxon>
    </lineage>
</organism>
<dbReference type="PROSITE" id="PS51318">
    <property type="entry name" value="TAT"/>
    <property type="match status" value="1"/>
</dbReference>
<dbReference type="Proteomes" id="UP000619260">
    <property type="component" value="Unassembled WGS sequence"/>
</dbReference>